<evidence type="ECO:0000259" key="1">
    <source>
        <dbReference type="Pfam" id="PF07000"/>
    </source>
</evidence>
<dbReference type="PANTHER" id="PTHR13379:SF0">
    <property type="entry name" value="UPF0415 PROTEIN C7ORF25"/>
    <property type="match status" value="1"/>
</dbReference>
<gene>
    <name evidence="2" type="ORF">RCOM_1222690</name>
</gene>
<dbReference type="PANTHER" id="PTHR13379">
    <property type="entry name" value="UNCHARACTERIZED DUF1308"/>
    <property type="match status" value="1"/>
</dbReference>
<dbReference type="Proteomes" id="UP000008311">
    <property type="component" value="Unassembled WGS sequence"/>
</dbReference>
<sequence length="425" mass="47785">MEKKDILMEERVEIAVKRCERVIDRIHRLPLHTSINHSCTRTLLKLAHSELAFLSRTCPQPSLPLSVNIGHLEAVIHLLEHPFVSGVSRVCKSIKTTHSSKTIHVDVVCIFNKNPVWIIVSDRNPKYISWHDCFKLRIERLLAEARSSQIIKPTSILVFFARGLDDFVFEKLKYEFGAFEIELGFDLEDGWINVTDTPYQDSMFIEIKVDGTTSSRNAVLECAFVEKFDGLELQEEDTADDSFTSLISGFRYDGDLVNFDTTALIAIVSGISNGCREKLLAAPEIQLRQRFKGNFEFVVGQVLSEIQNPIHVEMADIIHGKGGIICESVLSEFKELVSLCGGPNEKLRADKILKSLMVVPDSPSERMMCLPTTRKLALKNKVVFGTGDHWRAPTLTANMAFVRAVSQTGMSLLTIEHRPRALTGD</sequence>
<dbReference type="InParanoid" id="B9S0S1"/>
<keyword evidence="3" id="KW-1185">Reference proteome</keyword>
<dbReference type="eggNOG" id="KOG4529">
    <property type="taxonomic scope" value="Eukaryota"/>
</dbReference>
<dbReference type="EMBL" id="EQ973839">
    <property type="protein sequence ID" value="EEF42801.1"/>
    <property type="molecule type" value="Genomic_DNA"/>
</dbReference>
<dbReference type="Pfam" id="PF07000">
    <property type="entry name" value="DUF1308"/>
    <property type="match status" value="1"/>
</dbReference>
<dbReference type="InterPro" id="IPR010733">
    <property type="entry name" value="DUF1308"/>
</dbReference>
<dbReference type="AlphaFoldDB" id="B9S0S1"/>
<dbReference type="FunCoup" id="B9S0S1">
    <property type="interactions" value="1418"/>
</dbReference>
<feature type="domain" description="DUF1308" evidence="1">
    <location>
        <begin position="257"/>
        <end position="423"/>
    </location>
</feature>
<dbReference type="STRING" id="3988.B9S0S1"/>
<dbReference type="KEGG" id="rcu:8262222"/>
<dbReference type="OMA" id="HPNEDMR"/>
<organism evidence="2 3">
    <name type="scientific">Ricinus communis</name>
    <name type="common">Castor bean</name>
    <dbReference type="NCBI Taxonomy" id="3988"/>
    <lineage>
        <taxon>Eukaryota</taxon>
        <taxon>Viridiplantae</taxon>
        <taxon>Streptophyta</taxon>
        <taxon>Embryophyta</taxon>
        <taxon>Tracheophyta</taxon>
        <taxon>Spermatophyta</taxon>
        <taxon>Magnoliopsida</taxon>
        <taxon>eudicotyledons</taxon>
        <taxon>Gunneridae</taxon>
        <taxon>Pentapetalae</taxon>
        <taxon>rosids</taxon>
        <taxon>fabids</taxon>
        <taxon>Malpighiales</taxon>
        <taxon>Euphorbiaceae</taxon>
        <taxon>Acalyphoideae</taxon>
        <taxon>Acalypheae</taxon>
        <taxon>Ricinus</taxon>
    </lineage>
</organism>
<evidence type="ECO:0000313" key="3">
    <source>
        <dbReference type="Proteomes" id="UP000008311"/>
    </source>
</evidence>
<accession>B9S0S1</accession>
<reference evidence="3" key="1">
    <citation type="journal article" date="2010" name="Nat. Biotechnol.">
        <title>Draft genome sequence of the oilseed species Ricinus communis.</title>
        <authorList>
            <person name="Chan A.P."/>
            <person name="Crabtree J."/>
            <person name="Zhao Q."/>
            <person name="Lorenzi H."/>
            <person name="Orvis J."/>
            <person name="Puiu D."/>
            <person name="Melake-Berhan A."/>
            <person name="Jones K.M."/>
            <person name="Redman J."/>
            <person name="Chen G."/>
            <person name="Cahoon E.B."/>
            <person name="Gedil M."/>
            <person name="Stanke M."/>
            <person name="Haas B.J."/>
            <person name="Wortman J.R."/>
            <person name="Fraser-Liggett C.M."/>
            <person name="Ravel J."/>
            <person name="Rabinowicz P.D."/>
        </authorList>
    </citation>
    <scope>NUCLEOTIDE SEQUENCE [LARGE SCALE GENOMIC DNA]</scope>
    <source>
        <strain evidence="3">cv. Hale</strain>
    </source>
</reference>
<protein>
    <recommendedName>
        <fullName evidence="1">DUF1308 domain-containing protein</fullName>
    </recommendedName>
</protein>
<proteinExistence type="predicted"/>
<dbReference type="OrthoDB" id="441890at2759"/>
<evidence type="ECO:0000313" key="2">
    <source>
        <dbReference type="EMBL" id="EEF42801.1"/>
    </source>
</evidence>
<name>B9S0S1_RICCO</name>